<feature type="region of interest" description="Disordered" evidence="1">
    <location>
        <begin position="102"/>
        <end position="121"/>
    </location>
</feature>
<proteinExistence type="predicted"/>
<accession>A0A7S1JIP8</accession>
<evidence type="ECO:0000313" key="2">
    <source>
        <dbReference type="EMBL" id="CAD9044774.1"/>
    </source>
</evidence>
<gene>
    <name evidence="2" type="ORF">EGYM00392_LOCUS55958</name>
</gene>
<reference evidence="2" key="1">
    <citation type="submission" date="2021-01" db="EMBL/GenBank/DDBJ databases">
        <authorList>
            <person name="Corre E."/>
            <person name="Pelletier E."/>
            <person name="Niang G."/>
            <person name="Scheremetjew M."/>
            <person name="Finn R."/>
            <person name="Kale V."/>
            <person name="Holt S."/>
            <person name="Cochrane G."/>
            <person name="Meng A."/>
            <person name="Brown T."/>
            <person name="Cohen L."/>
        </authorList>
    </citation>
    <scope>NUCLEOTIDE SEQUENCE</scope>
    <source>
        <strain evidence="2">NIES-381</strain>
    </source>
</reference>
<sequence length="121" mass="12863">MFSPGNHSQNLGPQGWQCITNHGKRVLSTPTVTGACQYSMPVLCGQGGVPGLNLTKPTPIDALPTVSPYSNGAETISGPNVTQSSGFWAQFWDENVRTRVSLGQNPAWEGPGTTRNLSPPR</sequence>
<dbReference type="EMBL" id="HBGA01153987">
    <property type="protein sequence ID" value="CAD9044774.1"/>
    <property type="molecule type" value="Transcribed_RNA"/>
</dbReference>
<name>A0A7S1JIP8_9EUGL</name>
<dbReference type="AlphaFoldDB" id="A0A7S1JIP8"/>
<organism evidence="2">
    <name type="scientific">Eutreptiella gymnastica</name>
    <dbReference type="NCBI Taxonomy" id="73025"/>
    <lineage>
        <taxon>Eukaryota</taxon>
        <taxon>Discoba</taxon>
        <taxon>Euglenozoa</taxon>
        <taxon>Euglenida</taxon>
        <taxon>Spirocuta</taxon>
        <taxon>Euglenophyceae</taxon>
        <taxon>Eutreptiales</taxon>
        <taxon>Eutreptiaceae</taxon>
        <taxon>Eutreptiella</taxon>
    </lineage>
</organism>
<evidence type="ECO:0000256" key="1">
    <source>
        <dbReference type="SAM" id="MobiDB-lite"/>
    </source>
</evidence>
<protein>
    <submittedName>
        <fullName evidence="2">Uncharacterized protein</fullName>
    </submittedName>
</protein>